<evidence type="ECO:0000313" key="2">
    <source>
        <dbReference type="Proteomes" id="UP001247620"/>
    </source>
</evidence>
<dbReference type="Proteomes" id="UP001247620">
    <property type="component" value="Unassembled WGS sequence"/>
</dbReference>
<feature type="non-terminal residue" evidence="1">
    <location>
        <position position="1"/>
    </location>
</feature>
<sequence length="44" mass="4923">AQYEFDGHAYQLQTIQGVMGKTGNGSLYRIRSKGQRIVLALTDH</sequence>
<evidence type="ECO:0000313" key="1">
    <source>
        <dbReference type="EMBL" id="MDR6942902.1"/>
    </source>
</evidence>
<accession>A0ABU1TC07</accession>
<reference evidence="1 2" key="1">
    <citation type="submission" date="2023-07" db="EMBL/GenBank/DDBJ databases">
        <title>Sorghum-associated microbial communities from plants grown in Nebraska, USA.</title>
        <authorList>
            <person name="Schachtman D."/>
        </authorList>
    </citation>
    <scope>NUCLEOTIDE SEQUENCE [LARGE SCALE GENOMIC DNA]</scope>
    <source>
        <strain evidence="1 2">3262</strain>
    </source>
</reference>
<protein>
    <submittedName>
        <fullName evidence="1">Uncharacterized protein</fullName>
    </submittedName>
</protein>
<proteinExistence type="predicted"/>
<gene>
    <name evidence="1" type="ORF">J2W55_002755</name>
</gene>
<comment type="caution">
    <text evidence="1">The sequence shown here is derived from an EMBL/GenBank/DDBJ whole genome shotgun (WGS) entry which is preliminary data.</text>
</comment>
<dbReference type="EMBL" id="JAVDUU010000003">
    <property type="protein sequence ID" value="MDR6942902.1"/>
    <property type="molecule type" value="Genomic_DNA"/>
</dbReference>
<name>A0ABU1TC07_9SPHI</name>
<organism evidence="1 2">
    <name type="scientific">Mucilaginibacter pocheonensis</name>
    <dbReference type="NCBI Taxonomy" id="398050"/>
    <lineage>
        <taxon>Bacteria</taxon>
        <taxon>Pseudomonadati</taxon>
        <taxon>Bacteroidota</taxon>
        <taxon>Sphingobacteriia</taxon>
        <taxon>Sphingobacteriales</taxon>
        <taxon>Sphingobacteriaceae</taxon>
        <taxon>Mucilaginibacter</taxon>
    </lineage>
</organism>
<keyword evidence="2" id="KW-1185">Reference proteome</keyword>